<keyword evidence="4" id="KW-1185">Reference proteome</keyword>
<evidence type="ECO:0000256" key="1">
    <source>
        <dbReference type="SAM" id="MobiDB-lite"/>
    </source>
</evidence>
<dbReference type="EMBL" id="CAJVCH010300539">
    <property type="protein sequence ID" value="CAG7785647.1"/>
    <property type="molecule type" value="Genomic_DNA"/>
</dbReference>
<sequence length="281" mass="32495">MGTSKFKVLCILTRIAILQPGNIQKFKRYWFISALSFIYMVTLGYISYSLYNQVARQLNDKKLGPHPPVVSQNDTQLEDDGPPRGPPERDFSNDTDNGRELVGLTLSSSEILSTVVTLINRLFIFAQFPQIVTIFRSLMLREFCPPSYKWTRDELVVFVLLILSVCLHIGQTFQMYYEHGFRFNRRSFSYLNLWEALKGCIDCFISKNFPTECIAFVLVIFTSVVAHNLQELSTYLDADDEPRGVPKIGLESLLEFEFPREFQMYYTSTSKQAMKRDVRHG</sequence>
<keyword evidence="2" id="KW-0812">Transmembrane</keyword>
<feature type="non-terminal residue" evidence="3">
    <location>
        <position position="281"/>
    </location>
</feature>
<organism evidence="3 4">
    <name type="scientific">Allacma fusca</name>
    <dbReference type="NCBI Taxonomy" id="39272"/>
    <lineage>
        <taxon>Eukaryota</taxon>
        <taxon>Metazoa</taxon>
        <taxon>Ecdysozoa</taxon>
        <taxon>Arthropoda</taxon>
        <taxon>Hexapoda</taxon>
        <taxon>Collembola</taxon>
        <taxon>Symphypleona</taxon>
        <taxon>Sminthuridae</taxon>
        <taxon>Allacma</taxon>
    </lineage>
</organism>
<feature type="transmembrane region" description="Helical" evidence="2">
    <location>
        <begin position="155"/>
        <end position="177"/>
    </location>
</feature>
<reference evidence="3" key="1">
    <citation type="submission" date="2021-06" db="EMBL/GenBank/DDBJ databases">
        <authorList>
            <person name="Hodson N. C."/>
            <person name="Mongue J. A."/>
            <person name="Jaron S. K."/>
        </authorList>
    </citation>
    <scope>NUCLEOTIDE SEQUENCE</scope>
</reference>
<evidence type="ECO:0000256" key="2">
    <source>
        <dbReference type="SAM" id="Phobius"/>
    </source>
</evidence>
<evidence type="ECO:0000313" key="3">
    <source>
        <dbReference type="EMBL" id="CAG7785647.1"/>
    </source>
</evidence>
<dbReference type="AlphaFoldDB" id="A0A8J2KC80"/>
<keyword evidence="2" id="KW-1133">Transmembrane helix</keyword>
<feature type="region of interest" description="Disordered" evidence="1">
    <location>
        <begin position="63"/>
        <end position="95"/>
    </location>
</feature>
<protein>
    <submittedName>
        <fullName evidence="3">Uncharacterized protein</fullName>
    </submittedName>
</protein>
<evidence type="ECO:0000313" key="4">
    <source>
        <dbReference type="Proteomes" id="UP000708208"/>
    </source>
</evidence>
<gene>
    <name evidence="3" type="ORF">AFUS01_LOCUS24261</name>
</gene>
<comment type="caution">
    <text evidence="3">The sequence shown here is derived from an EMBL/GenBank/DDBJ whole genome shotgun (WGS) entry which is preliminary data.</text>
</comment>
<feature type="transmembrane region" description="Helical" evidence="2">
    <location>
        <begin position="111"/>
        <end position="135"/>
    </location>
</feature>
<feature type="transmembrane region" description="Helical" evidence="2">
    <location>
        <begin position="29"/>
        <end position="51"/>
    </location>
</feature>
<accession>A0A8J2KC80</accession>
<dbReference type="Proteomes" id="UP000708208">
    <property type="component" value="Unassembled WGS sequence"/>
</dbReference>
<feature type="compositionally biased region" description="Basic and acidic residues" evidence="1">
    <location>
        <begin position="86"/>
        <end position="95"/>
    </location>
</feature>
<keyword evidence="2" id="KW-0472">Membrane</keyword>
<proteinExistence type="predicted"/>
<name>A0A8J2KC80_9HEXA</name>